<evidence type="ECO:0000313" key="5">
    <source>
        <dbReference type="Proteomes" id="UP000224974"/>
    </source>
</evidence>
<evidence type="ECO:0000313" key="6">
    <source>
        <dbReference type="Proteomes" id="UP000373449"/>
    </source>
</evidence>
<keyword evidence="5" id="KW-1185">Reference proteome</keyword>
<keyword evidence="2" id="KW-0472">Membrane</keyword>
<feature type="compositionally biased region" description="Polar residues" evidence="1">
    <location>
        <begin position="136"/>
        <end position="146"/>
    </location>
</feature>
<evidence type="ECO:0000313" key="4">
    <source>
        <dbReference type="EMBL" id="VFS46414.1"/>
    </source>
</evidence>
<feature type="compositionally biased region" description="Basic and acidic residues" evidence="1">
    <location>
        <begin position="147"/>
        <end position="169"/>
    </location>
</feature>
<keyword evidence="2" id="KW-1133">Transmembrane helix</keyword>
<protein>
    <submittedName>
        <fullName evidence="3">Uncharacterized protein</fullName>
    </submittedName>
</protein>
<dbReference type="STRING" id="1111728.GCA_000427805_04528"/>
<dbReference type="EMBL" id="CAADJA010000002">
    <property type="protein sequence ID" value="VFS46414.1"/>
    <property type="molecule type" value="Genomic_DNA"/>
</dbReference>
<dbReference type="AlphaFoldDB" id="A0A2C6DDV0"/>
<gene>
    <name evidence="3" type="ORF">CRN84_03615</name>
    <name evidence="4" type="ORF">NCTC12282_01323</name>
</gene>
<dbReference type="Proteomes" id="UP000373449">
    <property type="component" value="Unassembled WGS sequence"/>
</dbReference>
<dbReference type="Proteomes" id="UP000224974">
    <property type="component" value="Unassembled WGS sequence"/>
</dbReference>
<keyword evidence="2" id="KW-0812">Transmembrane</keyword>
<feature type="region of interest" description="Disordered" evidence="1">
    <location>
        <begin position="134"/>
        <end position="169"/>
    </location>
</feature>
<reference evidence="5" key="1">
    <citation type="submission" date="2017-09" db="EMBL/GenBank/DDBJ databases">
        <title>FDA dAtabase for Regulatory Grade micrObial Sequences (FDA-ARGOS): Supporting development and validation of Infectious Disease Dx tests.</title>
        <authorList>
            <person name="Minogue T."/>
            <person name="Wolcott M."/>
            <person name="Wasieloski L."/>
            <person name="Aguilar W."/>
            <person name="Moore D."/>
            <person name="Tallon L."/>
            <person name="Sadzewicz L."/>
            <person name="Ott S."/>
            <person name="Zhao X."/>
            <person name="Nagaraj S."/>
            <person name="Vavikolanu K."/>
            <person name="Aluvathingal J."/>
            <person name="Nadendla S."/>
            <person name="Sichtig H."/>
        </authorList>
    </citation>
    <scope>NUCLEOTIDE SEQUENCE [LARGE SCALE GENOMIC DNA]</scope>
    <source>
        <strain evidence="5">FDAARGOS_387</strain>
    </source>
</reference>
<dbReference type="OrthoDB" id="6636166at2"/>
<evidence type="ECO:0000256" key="1">
    <source>
        <dbReference type="SAM" id="MobiDB-lite"/>
    </source>
</evidence>
<reference evidence="4 6" key="3">
    <citation type="submission" date="2019-03" db="EMBL/GenBank/DDBJ databases">
        <authorList>
            <consortium name="Pathogen Informatics"/>
        </authorList>
    </citation>
    <scope>NUCLEOTIDE SEQUENCE [LARGE SCALE GENOMIC DNA]</scope>
    <source>
        <strain evidence="4 6">NCTC12282</strain>
    </source>
</reference>
<name>A0A2C6DDV0_9GAMM</name>
<evidence type="ECO:0000256" key="2">
    <source>
        <dbReference type="SAM" id="Phobius"/>
    </source>
</evidence>
<accession>A0A2C6DDV0</accession>
<dbReference type="EMBL" id="PDDX01000001">
    <property type="protein sequence ID" value="PHI28478.1"/>
    <property type="molecule type" value="Genomic_DNA"/>
</dbReference>
<reference evidence="3" key="2">
    <citation type="submission" date="2017-09" db="EMBL/GenBank/DDBJ databases">
        <title>FDA dAtabase for Regulatory Grade micrObial Sequences (FDA-ARGOS): Supporting development and validation of Infectious Disease Dx tests.</title>
        <authorList>
            <person name="Minogue T."/>
            <person name="Wolcott M."/>
            <person name="Wasieloski L."/>
            <person name="Aguilar W."/>
            <person name="Moore D."/>
            <person name="Tallon L.J."/>
            <person name="Sadzewicz L."/>
            <person name="Ott S."/>
            <person name="Zhao X."/>
            <person name="Nagaraj S."/>
            <person name="Vavikolanu K."/>
            <person name="Aluvathingal J."/>
            <person name="Nadendla S."/>
            <person name="Sichtig H."/>
        </authorList>
    </citation>
    <scope>NUCLEOTIDE SEQUENCE</scope>
    <source>
        <strain evidence="3">FDAARGOS_387</strain>
    </source>
</reference>
<dbReference type="RefSeq" id="WP_029093814.1">
    <property type="nucleotide sequence ID" value="NZ_CAADJA010000002.1"/>
</dbReference>
<sequence length="196" mass="22315">MSLSTEQKMAILLALLQQQAIAEKEFNKAKFYLLSDRDSDFYDDATAISWLLKNQIIGARQDSIEDRSTRQPESKIAQQQRHTQELLTQLLNTDFINQAQFGSISKTLMARPDLKFNTAYHLFAWLVEQGMASPQPDHQATTSSIKAETERLQSDIRDSSRQSPSPEDKKKTLTRKLLFGFGLIIILGVISNLIQR</sequence>
<feature type="transmembrane region" description="Helical" evidence="2">
    <location>
        <begin position="177"/>
        <end position="194"/>
    </location>
</feature>
<evidence type="ECO:0000313" key="3">
    <source>
        <dbReference type="EMBL" id="PHI28478.1"/>
    </source>
</evidence>
<proteinExistence type="predicted"/>
<organism evidence="3 5">
    <name type="scientific">Budvicia aquatica</name>
    <dbReference type="NCBI Taxonomy" id="82979"/>
    <lineage>
        <taxon>Bacteria</taxon>
        <taxon>Pseudomonadati</taxon>
        <taxon>Pseudomonadota</taxon>
        <taxon>Gammaproteobacteria</taxon>
        <taxon>Enterobacterales</taxon>
        <taxon>Budviciaceae</taxon>
        <taxon>Budvicia</taxon>
    </lineage>
</organism>